<dbReference type="EMBL" id="CP136897">
    <property type="protein sequence ID" value="WOL16626.1"/>
    <property type="molecule type" value="Genomic_DNA"/>
</dbReference>
<evidence type="ECO:0000256" key="4">
    <source>
        <dbReference type="ARBA" id="ARBA00022771"/>
    </source>
</evidence>
<evidence type="ECO:0000256" key="10">
    <source>
        <dbReference type="PROSITE-ProRule" id="PRU00027"/>
    </source>
</evidence>
<reference evidence="14 15" key="1">
    <citation type="submission" date="2023-10" db="EMBL/GenBank/DDBJ databases">
        <title>Chromosome-scale genome assembly provides insights into flower coloration mechanisms of Canna indica.</title>
        <authorList>
            <person name="Li C."/>
        </authorList>
    </citation>
    <scope>NUCLEOTIDE SEQUENCE [LARGE SCALE GENOMIC DNA]</scope>
    <source>
        <tissue evidence="14">Flower</tissue>
    </source>
</reference>
<dbReference type="InterPro" id="IPR052035">
    <property type="entry name" value="ZnF_BED_domain_contain"/>
</dbReference>
<dbReference type="GO" id="GO:0005634">
    <property type="term" value="C:nucleus"/>
    <property type="evidence" value="ECO:0007669"/>
    <property type="project" value="UniProtKB-SubCell"/>
</dbReference>
<feature type="region of interest" description="Disordered" evidence="11">
    <location>
        <begin position="1"/>
        <end position="63"/>
    </location>
</feature>
<dbReference type="SUPFAM" id="SSF53098">
    <property type="entry name" value="Ribonuclease H-like"/>
    <property type="match status" value="1"/>
</dbReference>
<protein>
    <submittedName>
        <fullName evidence="14">Zinc finger BED domain-containing protein RICESLEEPER 2-like</fullName>
    </submittedName>
</protein>
<dbReference type="GO" id="GO:0008270">
    <property type="term" value="F:zinc ion binding"/>
    <property type="evidence" value="ECO:0007669"/>
    <property type="project" value="UniProtKB-KW"/>
</dbReference>
<proteinExistence type="predicted"/>
<accession>A0AAQ3QL13</accession>
<dbReference type="InterPro" id="IPR012337">
    <property type="entry name" value="RNaseH-like_sf"/>
</dbReference>
<name>A0AAQ3QL13_9LILI</name>
<evidence type="ECO:0000256" key="9">
    <source>
        <dbReference type="ARBA" id="ARBA00023242"/>
    </source>
</evidence>
<dbReference type="SMART" id="SM00614">
    <property type="entry name" value="ZnF_BED"/>
    <property type="match status" value="1"/>
</dbReference>
<evidence type="ECO:0000313" key="14">
    <source>
        <dbReference type="EMBL" id="WOL16626.1"/>
    </source>
</evidence>
<comment type="subunit">
    <text evidence="2">Homodimer.</text>
</comment>
<dbReference type="Proteomes" id="UP001327560">
    <property type="component" value="Chromosome 8"/>
</dbReference>
<keyword evidence="3" id="KW-0479">Metal-binding</keyword>
<evidence type="ECO:0000256" key="8">
    <source>
        <dbReference type="ARBA" id="ARBA00023163"/>
    </source>
</evidence>
<evidence type="ECO:0000256" key="11">
    <source>
        <dbReference type="SAM" id="MobiDB-lite"/>
    </source>
</evidence>
<keyword evidence="6" id="KW-0805">Transcription regulation</keyword>
<gene>
    <name evidence="14" type="ORF">Cni_G25414</name>
</gene>
<keyword evidence="5" id="KW-0862">Zinc</keyword>
<evidence type="ECO:0000259" key="13">
    <source>
        <dbReference type="PROSITE" id="PS50808"/>
    </source>
</evidence>
<keyword evidence="12" id="KW-0472">Membrane</keyword>
<evidence type="ECO:0000256" key="5">
    <source>
        <dbReference type="ARBA" id="ARBA00022833"/>
    </source>
</evidence>
<evidence type="ECO:0000256" key="3">
    <source>
        <dbReference type="ARBA" id="ARBA00022723"/>
    </source>
</evidence>
<keyword evidence="12" id="KW-0812">Transmembrane</keyword>
<evidence type="ECO:0000256" key="2">
    <source>
        <dbReference type="ARBA" id="ARBA00011738"/>
    </source>
</evidence>
<dbReference type="Pfam" id="PF14372">
    <property type="entry name" value="hAT-like_RNase-H"/>
    <property type="match status" value="1"/>
</dbReference>
<dbReference type="PANTHER" id="PTHR46481:SF10">
    <property type="entry name" value="ZINC FINGER BED DOMAIN-CONTAINING PROTEIN 39"/>
    <property type="match status" value="1"/>
</dbReference>
<keyword evidence="4 10" id="KW-0863">Zinc-finger</keyword>
<dbReference type="InterPro" id="IPR025525">
    <property type="entry name" value="hAT-like_transposase_RNase-H"/>
</dbReference>
<keyword evidence="8" id="KW-0804">Transcription</keyword>
<evidence type="ECO:0000256" key="6">
    <source>
        <dbReference type="ARBA" id="ARBA00023015"/>
    </source>
</evidence>
<evidence type="ECO:0000256" key="12">
    <source>
        <dbReference type="SAM" id="Phobius"/>
    </source>
</evidence>
<dbReference type="InterPro" id="IPR008906">
    <property type="entry name" value="HATC_C_dom"/>
</dbReference>
<keyword evidence="12" id="KW-1133">Transmembrane helix</keyword>
<dbReference type="InterPro" id="IPR036236">
    <property type="entry name" value="Znf_C2H2_sf"/>
</dbReference>
<dbReference type="AlphaFoldDB" id="A0AAQ3QL13"/>
<dbReference type="GO" id="GO:0009791">
    <property type="term" value="P:post-embryonic development"/>
    <property type="evidence" value="ECO:0007669"/>
    <property type="project" value="UniProtKB-ARBA"/>
</dbReference>
<dbReference type="PROSITE" id="PS50808">
    <property type="entry name" value="ZF_BED"/>
    <property type="match status" value="1"/>
</dbReference>
<sequence>MSNSDNGDALLENNPNTIVALQSEAGENSAIVNSSQEAPNKTSEPQSETGNDDTTTPEKKKRKTSKVWNEFTVVVMKDGTKKNQCNYCRARLAYQNTGSTTHLNRHMLTCGVRLATISGKTQQVLALPTMEPDGRIGNLTSFRYDKEKVRDILAKMIIVHEYPFRMVEHAFFQLLMKTLNPKFENMSRVTVRSDCMKIYALEKKKIKALLGSVDRISLTSDLWTSNQTIGYMCLTAHFLDNDWNLQKRVLSFISMPPPHTGLMISDTVRHLKDSFTLKKSLFFDGKIFHVRCCAHILNIMVQDGLVVIHEIISKVRESVKYIKGSPARLHKFNEIARQLQLSTTKRLILDVSTRWNSIYAMLESALQFKDVFPRYHERDPNYKSVPSYEDWEKTDKIMEFLEVFNEATNVFSGYEYPTANLFLPEVWKIKELLELTTVDDCDYMKDMAFKMKDKFDKYWGECNLLMAIASILDPRYKMQLVIFYFSKIYLTEFEAKRKIDVVEDAIYDLYNYYVEMHKSQQPSQTNMDSGSSNKTSLLEKNKTKSRSEFDMWAQSVECVTHSKSDLDAYLEEGRYISTNGESFDALQWWKANTLKFKILSKMAKDVLSIPVTTVASESTFSAGGRVLDQYRSSLKPETVQALICTGDWLKHDYKIVNSTSVFNLSGFDAVGLLLTLLKNQKVPSRPAPSIGGFGAVIGLAIFMFSIGGFGAVVGLAIFMFRDGLLPSSFNCCLLDTSPRTDAVADWQQAAYSSIDL</sequence>
<dbReference type="Pfam" id="PF05699">
    <property type="entry name" value="Dimer_Tnp_hAT"/>
    <property type="match status" value="1"/>
</dbReference>
<organism evidence="14 15">
    <name type="scientific">Canna indica</name>
    <name type="common">Indian-shot</name>
    <dbReference type="NCBI Taxonomy" id="4628"/>
    <lineage>
        <taxon>Eukaryota</taxon>
        <taxon>Viridiplantae</taxon>
        <taxon>Streptophyta</taxon>
        <taxon>Embryophyta</taxon>
        <taxon>Tracheophyta</taxon>
        <taxon>Spermatophyta</taxon>
        <taxon>Magnoliopsida</taxon>
        <taxon>Liliopsida</taxon>
        <taxon>Zingiberales</taxon>
        <taxon>Cannaceae</taxon>
        <taxon>Canna</taxon>
    </lineage>
</organism>
<keyword evidence="15" id="KW-1185">Reference proteome</keyword>
<feature type="transmembrane region" description="Helical" evidence="12">
    <location>
        <begin position="689"/>
        <end position="720"/>
    </location>
</feature>
<keyword evidence="9" id="KW-0539">Nucleus</keyword>
<keyword evidence="7" id="KW-0238">DNA-binding</keyword>
<comment type="subcellular location">
    <subcellularLocation>
        <location evidence="1">Nucleus</location>
    </subcellularLocation>
</comment>
<feature type="domain" description="BED-type" evidence="13">
    <location>
        <begin position="62"/>
        <end position="113"/>
    </location>
</feature>
<evidence type="ECO:0000256" key="7">
    <source>
        <dbReference type="ARBA" id="ARBA00023125"/>
    </source>
</evidence>
<dbReference type="InterPro" id="IPR003656">
    <property type="entry name" value="Znf_BED"/>
</dbReference>
<dbReference type="GO" id="GO:0003677">
    <property type="term" value="F:DNA binding"/>
    <property type="evidence" value="ECO:0007669"/>
    <property type="project" value="UniProtKB-KW"/>
</dbReference>
<evidence type="ECO:0000313" key="15">
    <source>
        <dbReference type="Proteomes" id="UP001327560"/>
    </source>
</evidence>
<feature type="compositionally biased region" description="Polar residues" evidence="11">
    <location>
        <begin position="30"/>
        <end position="54"/>
    </location>
</feature>
<dbReference type="PANTHER" id="PTHR46481">
    <property type="entry name" value="ZINC FINGER BED DOMAIN-CONTAINING PROTEIN 4"/>
    <property type="match status" value="1"/>
</dbReference>
<evidence type="ECO:0000256" key="1">
    <source>
        <dbReference type="ARBA" id="ARBA00004123"/>
    </source>
</evidence>
<dbReference type="SUPFAM" id="SSF57667">
    <property type="entry name" value="beta-beta-alpha zinc fingers"/>
    <property type="match status" value="1"/>
</dbReference>
<dbReference type="GO" id="GO:0046983">
    <property type="term" value="F:protein dimerization activity"/>
    <property type="evidence" value="ECO:0007669"/>
    <property type="project" value="InterPro"/>
</dbReference>